<sequence>MLVDSTAGHSMLSFMDGFSGATYQRAATTLFHDMMHRDVEFRLRLNPKKCTFGVTSGKLLGHIVSERGIEVDPEKSEPYLTCLLRGLRERLEAFLFGMMIASTFEKIKECLLFSSFSASHTEATLLLYLSVSDMALGCMLAHSMIQEGASHLLSELMRWLVLLTEFDIQYVTHKSVKGSIVADHLASFPVSDDRPIDDDFLMSSLSHPVAFYDHHRLTNNIVEYEAHHRFEELRYIHLPRAENQFADALATLASVIEIPGSDCATIVIETRSTPAYYCLIGDIEDQDELPWRALRQLATRFVICGSPCTDDRPRLIVVMLDRASADRVMREVHAGVCGPHMGGHMLEKIMRIECQMHGDLIHMPPSELHALTSPWPFSVWGIDVIGKSRPSLPGA</sequence>
<dbReference type="PANTHER" id="PTHR48475:SF1">
    <property type="entry name" value="RNASE H TYPE-1 DOMAIN-CONTAINING PROTEIN"/>
    <property type="match status" value="1"/>
</dbReference>
<protein>
    <recommendedName>
        <fullName evidence="3">Reverse transcriptase RNase H-like domain-containing protein</fullName>
    </recommendedName>
</protein>
<dbReference type="InterPro" id="IPR043128">
    <property type="entry name" value="Rev_trsase/Diguanyl_cyclase"/>
</dbReference>
<evidence type="ECO:0000313" key="2">
    <source>
        <dbReference type="Proteomes" id="UP000288805"/>
    </source>
</evidence>
<evidence type="ECO:0000313" key="1">
    <source>
        <dbReference type="EMBL" id="RVW68376.1"/>
    </source>
</evidence>
<evidence type="ECO:0008006" key="3">
    <source>
        <dbReference type="Google" id="ProtNLM"/>
    </source>
</evidence>
<dbReference type="EMBL" id="QGNW01000536">
    <property type="protein sequence ID" value="RVW68376.1"/>
    <property type="molecule type" value="Genomic_DNA"/>
</dbReference>
<comment type="caution">
    <text evidence="1">The sequence shown here is derived from an EMBL/GenBank/DDBJ whole genome shotgun (WGS) entry which is preliminary data.</text>
</comment>
<name>A0A438G849_VITVI</name>
<accession>A0A438G849</accession>
<dbReference type="AlphaFoldDB" id="A0A438G849"/>
<dbReference type="Proteomes" id="UP000288805">
    <property type="component" value="Unassembled WGS sequence"/>
</dbReference>
<proteinExistence type="predicted"/>
<dbReference type="InterPro" id="IPR043502">
    <property type="entry name" value="DNA/RNA_pol_sf"/>
</dbReference>
<dbReference type="Gene3D" id="3.30.70.270">
    <property type="match status" value="1"/>
</dbReference>
<organism evidence="1 2">
    <name type="scientific">Vitis vinifera</name>
    <name type="common">Grape</name>
    <dbReference type="NCBI Taxonomy" id="29760"/>
    <lineage>
        <taxon>Eukaryota</taxon>
        <taxon>Viridiplantae</taxon>
        <taxon>Streptophyta</taxon>
        <taxon>Embryophyta</taxon>
        <taxon>Tracheophyta</taxon>
        <taxon>Spermatophyta</taxon>
        <taxon>Magnoliopsida</taxon>
        <taxon>eudicotyledons</taxon>
        <taxon>Gunneridae</taxon>
        <taxon>Pentapetalae</taxon>
        <taxon>rosids</taxon>
        <taxon>Vitales</taxon>
        <taxon>Vitaceae</taxon>
        <taxon>Viteae</taxon>
        <taxon>Vitis</taxon>
    </lineage>
</organism>
<dbReference type="PANTHER" id="PTHR48475">
    <property type="entry name" value="RIBONUCLEASE H"/>
    <property type="match status" value="1"/>
</dbReference>
<gene>
    <name evidence="1" type="ORF">CK203_061692</name>
</gene>
<dbReference type="SUPFAM" id="SSF56672">
    <property type="entry name" value="DNA/RNA polymerases"/>
    <property type="match status" value="1"/>
</dbReference>
<reference evidence="1 2" key="1">
    <citation type="journal article" date="2018" name="PLoS Genet.">
        <title>Population sequencing reveals clonal diversity and ancestral inbreeding in the grapevine cultivar Chardonnay.</title>
        <authorList>
            <person name="Roach M.J."/>
            <person name="Johnson D.L."/>
            <person name="Bohlmann J."/>
            <person name="van Vuuren H.J."/>
            <person name="Jones S.J."/>
            <person name="Pretorius I.S."/>
            <person name="Schmidt S.A."/>
            <person name="Borneman A.R."/>
        </authorList>
    </citation>
    <scope>NUCLEOTIDE SEQUENCE [LARGE SCALE GENOMIC DNA]</scope>
    <source>
        <strain evidence="2">cv. Chardonnay</strain>
        <tissue evidence="1">Leaf</tissue>
    </source>
</reference>